<gene>
    <name evidence="2" type="ORF">SO802_010138</name>
</gene>
<proteinExistence type="predicted"/>
<dbReference type="Pfam" id="PF13456">
    <property type="entry name" value="RVT_3"/>
    <property type="match status" value="1"/>
</dbReference>
<dbReference type="GO" id="GO:0004523">
    <property type="term" value="F:RNA-DNA hybrid ribonuclease activity"/>
    <property type="evidence" value="ECO:0007669"/>
    <property type="project" value="InterPro"/>
</dbReference>
<keyword evidence="3" id="KW-1185">Reference proteome</keyword>
<dbReference type="InterPro" id="IPR052929">
    <property type="entry name" value="RNase_H-like_EbsB-rel"/>
</dbReference>
<dbReference type="SUPFAM" id="SSF53098">
    <property type="entry name" value="Ribonuclease H-like"/>
    <property type="match status" value="1"/>
</dbReference>
<dbReference type="Gene3D" id="3.30.420.10">
    <property type="entry name" value="Ribonuclease H-like superfamily/Ribonuclease H"/>
    <property type="match status" value="1"/>
</dbReference>
<dbReference type="InterPro" id="IPR044730">
    <property type="entry name" value="RNase_H-like_dom_plant"/>
</dbReference>
<dbReference type="PANTHER" id="PTHR47074:SF48">
    <property type="entry name" value="POLYNUCLEOTIDYL TRANSFERASE, RIBONUCLEASE H-LIKE SUPERFAMILY PROTEIN"/>
    <property type="match status" value="1"/>
</dbReference>
<comment type="caution">
    <text evidence="2">The sequence shown here is derived from an EMBL/GenBank/DDBJ whole genome shotgun (WGS) entry which is preliminary data.</text>
</comment>
<accession>A0AAW2DE17</accession>
<dbReference type="AlphaFoldDB" id="A0AAW2DE17"/>
<dbReference type="PANTHER" id="PTHR47074">
    <property type="entry name" value="BNAC02G40300D PROTEIN"/>
    <property type="match status" value="1"/>
</dbReference>
<feature type="domain" description="RNase H type-1" evidence="1">
    <location>
        <begin position="11"/>
        <end position="112"/>
    </location>
</feature>
<reference evidence="2 3" key="1">
    <citation type="submission" date="2024-01" db="EMBL/GenBank/DDBJ databases">
        <title>A telomere-to-telomere, gap-free genome of sweet tea (Lithocarpus litseifolius).</title>
        <authorList>
            <person name="Zhou J."/>
        </authorList>
    </citation>
    <scope>NUCLEOTIDE SEQUENCE [LARGE SCALE GENOMIC DNA]</scope>
    <source>
        <strain evidence="2">Zhou-2022a</strain>
        <tissue evidence="2">Leaf</tissue>
    </source>
</reference>
<evidence type="ECO:0000313" key="3">
    <source>
        <dbReference type="Proteomes" id="UP001459277"/>
    </source>
</evidence>
<dbReference type="InterPro" id="IPR036397">
    <property type="entry name" value="RNaseH_sf"/>
</dbReference>
<protein>
    <recommendedName>
        <fullName evidence="1">RNase H type-1 domain-containing protein</fullName>
    </recommendedName>
</protein>
<dbReference type="GO" id="GO:0003676">
    <property type="term" value="F:nucleic acid binding"/>
    <property type="evidence" value="ECO:0007669"/>
    <property type="project" value="InterPro"/>
</dbReference>
<sequence>MESSLDFHKVNYDGAMFGESDEVGIGVVARNENGEVMASLVERITIPQSVEVLEALAARRAVIFSMELGLHQVVIEGDSEIVFKALLGECSDHSCIGHIIKDYKSISSFFSNLFILSYQAAGQLCGPRLSQKSKSSPFLVWMEFVPLDIFYLVFVDVTP</sequence>
<organism evidence="2 3">
    <name type="scientific">Lithocarpus litseifolius</name>
    <dbReference type="NCBI Taxonomy" id="425828"/>
    <lineage>
        <taxon>Eukaryota</taxon>
        <taxon>Viridiplantae</taxon>
        <taxon>Streptophyta</taxon>
        <taxon>Embryophyta</taxon>
        <taxon>Tracheophyta</taxon>
        <taxon>Spermatophyta</taxon>
        <taxon>Magnoliopsida</taxon>
        <taxon>eudicotyledons</taxon>
        <taxon>Gunneridae</taxon>
        <taxon>Pentapetalae</taxon>
        <taxon>rosids</taxon>
        <taxon>fabids</taxon>
        <taxon>Fagales</taxon>
        <taxon>Fagaceae</taxon>
        <taxon>Lithocarpus</taxon>
    </lineage>
</organism>
<dbReference type="InterPro" id="IPR012337">
    <property type="entry name" value="RNaseH-like_sf"/>
</dbReference>
<dbReference type="Proteomes" id="UP001459277">
    <property type="component" value="Unassembled WGS sequence"/>
</dbReference>
<evidence type="ECO:0000259" key="1">
    <source>
        <dbReference type="Pfam" id="PF13456"/>
    </source>
</evidence>
<dbReference type="EMBL" id="JAZDWU010000003">
    <property type="protein sequence ID" value="KAL0008636.1"/>
    <property type="molecule type" value="Genomic_DNA"/>
</dbReference>
<dbReference type="CDD" id="cd06222">
    <property type="entry name" value="RNase_H_like"/>
    <property type="match status" value="1"/>
</dbReference>
<evidence type="ECO:0000313" key="2">
    <source>
        <dbReference type="EMBL" id="KAL0008636.1"/>
    </source>
</evidence>
<dbReference type="InterPro" id="IPR002156">
    <property type="entry name" value="RNaseH_domain"/>
</dbReference>
<name>A0AAW2DE17_9ROSI</name>